<proteinExistence type="predicted"/>
<dbReference type="Proteomes" id="UP001652625">
    <property type="component" value="Chromosome 13"/>
</dbReference>
<reference evidence="4" key="1">
    <citation type="submission" date="2025-08" db="UniProtKB">
        <authorList>
            <consortium name="RefSeq"/>
        </authorList>
    </citation>
    <scope>IDENTIFICATION</scope>
</reference>
<keyword evidence="1" id="KW-0732">Signal</keyword>
<accession>A0ABM4DEN7</accession>
<evidence type="ECO:0000256" key="1">
    <source>
        <dbReference type="SAM" id="SignalP"/>
    </source>
</evidence>
<feature type="domain" description="MD-2-related lipid-recognition" evidence="2">
    <location>
        <begin position="19"/>
        <end position="138"/>
    </location>
</feature>
<evidence type="ECO:0000259" key="2">
    <source>
        <dbReference type="Pfam" id="PF02221"/>
    </source>
</evidence>
<gene>
    <name evidence="4" type="primary">LOC100215554</name>
</gene>
<dbReference type="Gene3D" id="2.60.40.770">
    <property type="match status" value="1"/>
</dbReference>
<feature type="chain" id="PRO_5045193184" evidence="1">
    <location>
        <begin position="17"/>
        <end position="139"/>
    </location>
</feature>
<evidence type="ECO:0000313" key="3">
    <source>
        <dbReference type="Proteomes" id="UP001652625"/>
    </source>
</evidence>
<sequence length="139" mass="15353">MLVIFFVFLLVSQVYTQNLRVCSGANKIKVKELSLQTLYPGRSANARVVITADGVTPDLDMVIEMPFCNFVQCSMKLTCSDFIGAGLPCQLSGGRVYSISKTLNVPLAAMFLRGTHNIKVKLFKNGQDFGCFEFSAQIR</sequence>
<feature type="signal peptide" evidence="1">
    <location>
        <begin position="1"/>
        <end position="16"/>
    </location>
</feature>
<evidence type="ECO:0000313" key="4">
    <source>
        <dbReference type="RefSeq" id="XP_065672875.1"/>
    </source>
</evidence>
<organism evidence="3 4">
    <name type="scientific">Hydra vulgaris</name>
    <name type="common">Hydra</name>
    <name type="synonym">Hydra attenuata</name>
    <dbReference type="NCBI Taxonomy" id="6087"/>
    <lineage>
        <taxon>Eukaryota</taxon>
        <taxon>Metazoa</taxon>
        <taxon>Cnidaria</taxon>
        <taxon>Hydrozoa</taxon>
        <taxon>Hydroidolina</taxon>
        <taxon>Anthoathecata</taxon>
        <taxon>Aplanulata</taxon>
        <taxon>Hydridae</taxon>
        <taxon>Hydra</taxon>
    </lineage>
</organism>
<name>A0ABM4DEN7_HYDVU</name>
<dbReference type="Pfam" id="PF02221">
    <property type="entry name" value="E1_DerP2_DerF2"/>
    <property type="match status" value="1"/>
</dbReference>
<keyword evidence="3" id="KW-1185">Reference proteome</keyword>
<dbReference type="GeneID" id="100215554"/>
<dbReference type="InterPro" id="IPR003172">
    <property type="entry name" value="ML_dom"/>
</dbReference>
<dbReference type="RefSeq" id="XP_065672875.1">
    <property type="nucleotide sequence ID" value="XM_065816803.1"/>
</dbReference>
<protein>
    <submittedName>
        <fullName evidence="4">Uncharacterized protein LOC100215554 isoform X2</fullName>
    </submittedName>
</protein>